<evidence type="ECO:0000259" key="6">
    <source>
        <dbReference type="PROSITE" id="PS50865"/>
    </source>
</evidence>
<dbReference type="RefSeq" id="XP_065726830.1">
    <property type="nucleotide sequence ID" value="XM_065870758.1"/>
</dbReference>
<dbReference type="KEGG" id="kbi:30212443"/>
<dbReference type="InterPro" id="IPR000182">
    <property type="entry name" value="GNAT_dom"/>
</dbReference>
<gene>
    <name evidence="7" type="ORF">I302_108906</name>
</gene>
<keyword evidence="2 4" id="KW-0863">Zinc-finger</keyword>
<keyword evidence="1" id="KW-0479">Metal-binding</keyword>
<organism evidence="7 8">
    <name type="scientific">Kwoniella bestiolae CBS 10118</name>
    <dbReference type="NCBI Taxonomy" id="1296100"/>
    <lineage>
        <taxon>Eukaryota</taxon>
        <taxon>Fungi</taxon>
        <taxon>Dikarya</taxon>
        <taxon>Basidiomycota</taxon>
        <taxon>Agaricomycotina</taxon>
        <taxon>Tremellomycetes</taxon>
        <taxon>Tremellales</taxon>
        <taxon>Cryptococcaceae</taxon>
        <taxon>Kwoniella</taxon>
    </lineage>
</organism>
<feature type="domain" description="MYND-type" evidence="6">
    <location>
        <begin position="359"/>
        <end position="402"/>
    </location>
</feature>
<reference evidence="7" key="2">
    <citation type="submission" date="2024-02" db="EMBL/GenBank/DDBJ databases">
        <title>Comparative genomics of Cryptococcus and Kwoniella reveals pathogenesis evolution and contrasting modes of karyotype evolution via chromosome fusion or intercentromeric recombination.</title>
        <authorList>
            <person name="Coelho M.A."/>
            <person name="David-Palma M."/>
            <person name="Shea T."/>
            <person name="Bowers K."/>
            <person name="McGinley-Smith S."/>
            <person name="Mohammad A.W."/>
            <person name="Gnirke A."/>
            <person name="Yurkov A.M."/>
            <person name="Nowrousian M."/>
            <person name="Sun S."/>
            <person name="Cuomo C.A."/>
            <person name="Heitman J."/>
        </authorList>
    </citation>
    <scope>NUCLEOTIDE SEQUENCE</scope>
    <source>
        <strain evidence="7">CBS 10118</strain>
    </source>
</reference>
<feature type="compositionally biased region" description="Basic residues" evidence="5">
    <location>
        <begin position="33"/>
        <end position="49"/>
    </location>
</feature>
<evidence type="ECO:0000313" key="7">
    <source>
        <dbReference type="EMBL" id="WVW86851.1"/>
    </source>
</evidence>
<dbReference type="Pfam" id="PF13302">
    <property type="entry name" value="Acetyltransf_3"/>
    <property type="match status" value="1"/>
</dbReference>
<dbReference type="GO" id="GO:0008270">
    <property type="term" value="F:zinc ion binding"/>
    <property type="evidence" value="ECO:0007669"/>
    <property type="project" value="UniProtKB-KW"/>
</dbReference>
<feature type="region of interest" description="Disordered" evidence="5">
    <location>
        <begin position="1"/>
        <end position="74"/>
    </location>
</feature>
<accession>A0AAJ8KF59</accession>
<dbReference type="InterPro" id="IPR016181">
    <property type="entry name" value="Acyl_CoA_acyltransferase"/>
</dbReference>
<sequence>MKEVDGSRINIPSDVEGDSPDEVADGGAEGSKSKKKKKKKKGPKAKKANVVKPNQGKIPDEIPPPPPESPDETARWEKELVKGAKTHNLPAWGLLEDRAKPILNIFRTPSCKRLELITPRLRLRQCEVSDLTGVRRIKTEPIVQKTQLDRYGSPGISEIKDSFLTRYIRSSIPRVSNIPNSKGRDEYIFAITALDPSMLKVQDPGQVRISNRISTAEGYLGNIALSLTYPTSSSSFSPTKGRVYTQPTFEQMHQNKVEGKLFYEIHPQLWGQGIMSEAFEEVLRFGMEEVGCDSIASDPTTGNEASIHLCVKNGLSFSHETNNSYNKPQLFHRITKEEWWKRNRPDKGIEDRWGGKEVCRWCMNFRLAPPTISCKYCSWAKYCSRECQRADWVRTGGHQAECDVNETS</sequence>
<feature type="compositionally biased region" description="Acidic residues" evidence="5">
    <location>
        <begin position="15"/>
        <end position="24"/>
    </location>
</feature>
<proteinExistence type="predicted"/>
<dbReference type="GO" id="GO:0016747">
    <property type="term" value="F:acyltransferase activity, transferring groups other than amino-acyl groups"/>
    <property type="evidence" value="ECO:0007669"/>
    <property type="project" value="InterPro"/>
</dbReference>
<dbReference type="PANTHER" id="PTHR43792">
    <property type="entry name" value="GNAT FAMILY, PUTATIVE (AFU_ORTHOLOGUE AFUA_3G00765)-RELATED-RELATED"/>
    <property type="match status" value="1"/>
</dbReference>
<dbReference type="AlphaFoldDB" id="A0AAJ8KF59"/>
<dbReference type="SUPFAM" id="SSF55729">
    <property type="entry name" value="Acyl-CoA N-acyltransferases (Nat)"/>
    <property type="match status" value="1"/>
</dbReference>
<evidence type="ECO:0000256" key="3">
    <source>
        <dbReference type="ARBA" id="ARBA00022833"/>
    </source>
</evidence>
<evidence type="ECO:0000256" key="5">
    <source>
        <dbReference type="SAM" id="MobiDB-lite"/>
    </source>
</evidence>
<dbReference type="PROSITE" id="PS50865">
    <property type="entry name" value="ZF_MYND_2"/>
    <property type="match status" value="1"/>
</dbReference>
<evidence type="ECO:0000256" key="1">
    <source>
        <dbReference type="ARBA" id="ARBA00022723"/>
    </source>
</evidence>
<evidence type="ECO:0000256" key="2">
    <source>
        <dbReference type="ARBA" id="ARBA00022771"/>
    </source>
</evidence>
<dbReference type="Gene3D" id="6.10.140.2220">
    <property type="match status" value="1"/>
</dbReference>
<dbReference type="GeneID" id="30212443"/>
<protein>
    <recommendedName>
        <fullName evidence="6">MYND-type domain-containing protein</fullName>
    </recommendedName>
</protein>
<dbReference type="SUPFAM" id="SSF144232">
    <property type="entry name" value="HIT/MYND zinc finger-like"/>
    <property type="match status" value="1"/>
</dbReference>
<evidence type="ECO:0000256" key="4">
    <source>
        <dbReference type="PROSITE-ProRule" id="PRU00134"/>
    </source>
</evidence>
<reference evidence="7" key="1">
    <citation type="submission" date="2013-07" db="EMBL/GenBank/DDBJ databases">
        <authorList>
            <consortium name="The Broad Institute Genome Sequencing Platform"/>
            <person name="Cuomo C."/>
            <person name="Litvintseva A."/>
            <person name="Chen Y."/>
            <person name="Heitman J."/>
            <person name="Sun S."/>
            <person name="Springer D."/>
            <person name="Dromer F."/>
            <person name="Young S.K."/>
            <person name="Zeng Q."/>
            <person name="Gargeya S."/>
            <person name="Fitzgerald M."/>
            <person name="Abouelleil A."/>
            <person name="Alvarado L."/>
            <person name="Berlin A.M."/>
            <person name="Chapman S.B."/>
            <person name="Dewar J."/>
            <person name="Goldberg J."/>
            <person name="Griggs A."/>
            <person name="Gujja S."/>
            <person name="Hansen M."/>
            <person name="Howarth C."/>
            <person name="Imamovic A."/>
            <person name="Larimer J."/>
            <person name="McCowan C."/>
            <person name="Murphy C."/>
            <person name="Pearson M."/>
            <person name="Priest M."/>
            <person name="Roberts A."/>
            <person name="Saif S."/>
            <person name="Shea T."/>
            <person name="Sykes S."/>
            <person name="Wortman J."/>
            <person name="Nusbaum C."/>
            <person name="Birren B."/>
        </authorList>
    </citation>
    <scope>NUCLEOTIDE SEQUENCE</scope>
    <source>
        <strain evidence="7">CBS 10118</strain>
    </source>
</reference>
<dbReference type="Gene3D" id="3.40.630.30">
    <property type="match status" value="1"/>
</dbReference>
<evidence type="ECO:0000313" key="8">
    <source>
        <dbReference type="Proteomes" id="UP000092730"/>
    </source>
</evidence>
<keyword evidence="8" id="KW-1185">Reference proteome</keyword>
<keyword evidence="3" id="KW-0862">Zinc</keyword>
<dbReference type="InterPro" id="IPR002893">
    <property type="entry name" value="Znf_MYND"/>
</dbReference>
<dbReference type="Proteomes" id="UP000092730">
    <property type="component" value="Chromosome 8"/>
</dbReference>
<dbReference type="EMBL" id="CP144548">
    <property type="protein sequence ID" value="WVW86851.1"/>
    <property type="molecule type" value="Genomic_DNA"/>
</dbReference>
<dbReference type="InterPro" id="IPR051531">
    <property type="entry name" value="N-acetyltransferase"/>
</dbReference>
<name>A0AAJ8KF59_9TREE</name>
<dbReference type="Pfam" id="PF01753">
    <property type="entry name" value="zf-MYND"/>
    <property type="match status" value="1"/>
</dbReference>
<dbReference type="PANTHER" id="PTHR43792:SF15">
    <property type="entry name" value="MYND-TYPE DOMAIN-CONTAINING PROTEIN"/>
    <property type="match status" value="1"/>
</dbReference>